<accession>A0A644YVT5</accession>
<name>A0A644YVT5_9ZZZZ</name>
<dbReference type="EMBL" id="VSSQ01006362">
    <property type="protein sequence ID" value="MPM32439.1"/>
    <property type="molecule type" value="Genomic_DNA"/>
</dbReference>
<organism evidence="1">
    <name type="scientific">bioreactor metagenome</name>
    <dbReference type="NCBI Taxonomy" id="1076179"/>
    <lineage>
        <taxon>unclassified sequences</taxon>
        <taxon>metagenomes</taxon>
        <taxon>ecological metagenomes</taxon>
    </lineage>
</organism>
<comment type="caution">
    <text evidence="1">The sequence shown here is derived from an EMBL/GenBank/DDBJ whole genome shotgun (WGS) entry which is preliminary data.</text>
</comment>
<sequence length="40" mass="4887">MSQLSQSKNHINIEMQLINEYNMIKRVFHNRKQKLEVKSK</sequence>
<protein>
    <submittedName>
        <fullName evidence="1">Uncharacterized protein</fullName>
    </submittedName>
</protein>
<gene>
    <name evidence="1" type="ORF">SDC9_79001</name>
</gene>
<evidence type="ECO:0000313" key="1">
    <source>
        <dbReference type="EMBL" id="MPM32439.1"/>
    </source>
</evidence>
<dbReference type="AlphaFoldDB" id="A0A644YVT5"/>
<proteinExistence type="predicted"/>
<reference evidence="1" key="1">
    <citation type="submission" date="2019-08" db="EMBL/GenBank/DDBJ databases">
        <authorList>
            <person name="Kucharzyk K."/>
            <person name="Murdoch R.W."/>
            <person name="Higgins S."/>
            <person name="Loffler F."/>
        </authorList>
    </citation>
    <scope>NUCLEOTIDE SEQUENCE</scope>
</reference>